<dbReference type="RefSeq" id="WP_054457991.1">
    <property type="nucleotide sequence ID" value="NZ_CYTK01000012.1"/>
</dbReference>
<dbReference type="InterPro" id="IPR036390">
    <property type="entry name" value="WH_DNA-bd_sf"/>
</dbReference>
<accession>A0AAD2J4N5</accession>
<organism evidence="2 3">
    <name type="scientific">Achromobacter aegrifaciens</name>
    <dbReference type="NCBI Taxonomy" id="1287736"/>
    <lineage>
        <taxon>Bacteria</taxon>
        <taxon>Pseudomonadati</taxon>
        <taxon>Pseudomonadota</taxon>
        <taxon>Betaproteobacteria</taxon>
        <taxon>Burkholderiales</taxon>
        <taxon>Alcaligenaceae</taxon>
        <taxon>Achromobacter</taxon>
    </lineage>
</organism>
<dbReference type="SUPFAM" id="SSF46785">
    <property type="entry name" value="Winged helix' DNA-binding domain"/>
    <property type="match status" value="1"/>
</dbReference>
<dbReference type="InterPro" id="IPR005149">
    <property type="entry name" value="Tscrpt_reg_PadR_N"/>
</dbReference>
<dbReference type="AlphaFoldDB" id="A0AAD2J4N5"/>
<proteinExistence type="predicted"/>
<reference evidence="2 3" key="1">
    <citation type="submission" date="2015-09" db="EMBL/GenBank/DDBJ databases">
        <authorList>
            <consortium name="Pathogen Informatics"/>
        </authorList>
    </citation>
    <scope>NUCLEOTIDE SEQUENCE [LARGE SCALE GENOMIC DNA]</scope>
    <source>
        <strain evidence="2 3">2789STDY5608625</strain>
    </source>
</reference>
<dbReference type="EMBL" id="CYTK01000012">
    <property type="protein sequence ID" value="CUJ70516.1"/>
    <property type="molecule type" value="Genomic_DNA"/>
</dbReference>
<gene>
    <name evidence="2" type="ORF">ERS370000_05389</name>
</gene>
<name>A0AAD2J4N5_ACHAE</name>
<dbReference type="Gene3D" id="1.10.10.10">
    <property type="entry name" value="Winged helix-like DNA-binding domain superfamily/Winged helix DNA-binding domain"/>
    <property type="match status" value="1"/>
</dbReference>
<dbReference type="InterPro" id="IPR036388">
    <property type="entry name" value="WH-like_DNA-bd_sf"/>
</dbReference>
<sequence>MKLTKTEALILEQLMAAAGSELYGLQMVKASAGQLKMGSVYVLLSRLQDKGFVNSRKEEQALQVVPRRLYKITGAGERYFRAMQAAEAALQHDLQGAVA</sequence>
<comment type="caution">
    <text evidence="2">The sequence shown here is derived from an EMBL/GenBank/DDBJ whole genome shotgun (WGS) entry which is preliminary data.</text>
</comment>
<evidence type="ECO:0000313" key="2">
    <source>
        <dbReference type="EMBL" id="CUJ70516.1"/>
    </source>
</evidence>
<protein>
    <submittedName>
        <fullName evidence="2">Transcriptional regulator, Acidobacterial, PadR-family</fullName>
    </submittedName>
</protein>
<evidence type="ECO:0000259" key="1">
    <source>
        <dbReference type="Pfam" id="PF03551"/>
    </source>
</evidence>
<evidence type="ECO:0000313" key="3">
    <source>
        <dbReference type="Proteomes" id="UP000044098"/>
    </source>
</evidence>
<feature type="domain" description="Transcription regulator PadR N-terminal" evidence="1">
    <location>
        <begin position="19"/>
        <end position="81"/>
    </location>
</feature>
<dbReference type="Pfam" id="PF03551">
    <property type="entry name" value="PadR"/>
    <property type="match status" value="1"/>
</dbReference>
<dbReference type="Proteomes" id="UP000044098">
    <property type="component" value="Unassembled WGS sequence"/>
</dbReference>